<protein>
    <recommendedName>
        <fullName evidence="2">AD domain-containing protein</fullName>
    </recommendedName>
</protein>
<dbReference type="EMBL" id="GG738890">
    <property type="protein sequence ID" value="EFC40753.1"/>
    <property type="molecule type" value="Genomic_DNA"/>
</dbReference>
<reference evidence="3 4" key="1">
    <citation type="journal article" date="2010" name="Cell">
        <title>The genome of Naegleria gruberi illuminates early eukaryotic versatility.</title>
        <authorList>
            <person name="Fritz-Laylin L.K."/>
            <person name="Prochnik S.E."/>
            <person name="Ginger M.L."/>
            <person name="Dacks J.B."/>
            <person name="Carpenter M.L."/>
            <person name="Field M.C."/>
            <person name="Kuo A."/>
            <person name="Paredez A."/>
            <person name="Chapman J."/>
            <person name="Pham J."/>
            <person name="Shu S."/>
            <person name="Neupane R."/>
            <person name="Cipriano M."/>
            <person name="Mancuso J."/>
            <person name="Tu H."/>
            <person name="Salamov A."/>
            <person name="Lindquist E."/>
            <person name="Shapiro H."/>
            <person name="Lucas S."/>
            <person name="Grigoriev I.V."/>
            <person name="Cande W.Z."/>
            <person name="Fulton C."/>
            <person name="Rokhsar D.S."/>
            <person name="Dawson S.C."/>
        </authorList>
    </citation>
    <scope>NUCLEOTIDE SEQUENCE [LARGE SCALE GENOMIC DNA]</scope>
    <source>
        <strain evidence="3 4">NEG-M</strain>
    </source>
</reference>
<dbReference type="SMART" id="SM00995">
    <property type="entry name" value="AD"/>
    <property type="match status" value="1"/>
</dbReference>
<feature type="region of interest" description="Disordered" evidence="1">
    <location>
        <begin position="24"/>
        <end position="81"/>
    </location>
</feature>
<feature type="compositionally biased region" description="Low complexity" evidence="1">
    <location>
        <begin position="24"/>
        <end position="47"/>
    </location>
</feature>
<feature type="compositionally biased region" description="Basic residues" evidence="1">
    <location>
        <begin position="52"/>
        <end position="66"/>
    </location>
</feature>
<evidence type="ECO:0000313" key="4">
    <source>
        <dbReference type="Proteomes" id="UP000006671"/>
    </source>
</evidence>
<dbReference type="InterPro" id="IPR039683">
    <property type="entry name" value="Lsm12-like"/>
</dbReference>
<gene>
    <name evidence="3" type="ORF">NAEGRDRAFT_80898</name>
</gene>
<dbReference type="STRING" id="5762.D2VQR9"/>
<dbReference type="AlphaFoldDB" id="D2VQR9"/>
<proteinExistence type="predicted"/>
<dbReference type="InterPro" id="IPR047574">
    <property type="entry name" value="AD"/>
</dbReference>
<organism evidence="4">
    <name type="scientific">Naegleria gruberi</name>
    <name type="common">Amoeba</name>
    <dbReference type="NCBI Taxonomy" id="5762"/>
    <lineage>
        <taxon>Eukaryota</taxon>
        <taxon>Discoba</taxon>
        <taxon>Heterolobosea</taxon>
        <taxon>Tetramitia</taxon>
        <taxon>Eutetramitia</taxon>
        <taxon>Vahlkampfiidae</taxon>
        <taxon>Naegleria</taxon>
    </lineage>
</organism>
<dbReference type="InParanoid" id="D2VQR9"/>
<sequence>MKKNEQGMLGHNAPSYKQAALQSNNNQNNANNNNSNNTSSMNTTPQNDRSNNNHHHHNRNVHHKPKTTTTTASSNHHHQNNHTDVIQNQTPLLSFENTDVGNHVVLRLYPTSSNPTSTTLEGEVFAIDPGLGMLALFINEGKHASSTRKNFRVISISQIAEVVSNNKANHVRTTDSSSSSEGKFYDTVPFADTSIPLPEIDADDIKRREENAIYERRERLGSNVSSEAQAIFDTMSKTVPCSWKGKQILVMDSISISPPYGVDNVSGSGNERKRVQNLLQIAYEKIKSNK</sequence>
<evidence type="ECO:0000259" key="2">
    <source>
        <dbReference type="PROSITE" id="PS52001"/>
    </source>
</evidence>
<dbReference type="GeneID" id="8864500"/>
<accession>D2VQR9</accession>
<evidence type="ECO:0000313" key="3">
    <source>
        <dbReference type="EMBL" id="EFC40753.1"/>
    </source>
</evidence>
<dbReference type="KEGG" id="ngr:NAEGRDRAFT_80898"/>
<dbReference type="PANTHER" id="PTHR13542">
    <property type="entry name" value="LSM12 HOMOLOG"/>
    <property type="match status" value="1"/>
</dbReference>
<dbReference type="InterPro" id="IPR019181">
    <property type="entry name" value="LSM12_ABD"/>
</dbReference>
<keyword evidence="4" id="KW-1185">Reference proteome</keyword>
<dbReference type="Pfam" id="PF09793">
    <property type="entry name" value="AD"/>
    <property type="match status" value="1"/>
</dbReference>
<dbReference type="Proteomes" id="UP000006671">
    <property type="component" value="Unassembled WGS sequence"/>
</dbReference>
<feature type="domain" description="AD" evidence="2">
    <location>
        <begin position="198"/>
        <end position="287"/>
    </location>
</feature>
<dbReference type="PROSITE" id="PS52001">
    <property type="entry name" value="AD"/>
    <property type="match status" value="1"/>
</dbReference>
<dbReference type="VEuPathDB" id="AmoebaDB:NAEGRDRAFT_80898"/>
<dbReference type="RefSeq" id="XP_002673497.1">
    <property type="nucleotide sequence ID" value="XM_002673451.1"/>
</dbReference>
<dbReference type="eggNOG" id="KOG4401">
    <property type="taxonomic scope" value="Eukaryota"/>
</dbReference>
<evidence type="ECO:0000256" key="1">
    <source>
        <dbReference type="SAM" id="MobiDB-lite"/>
    </source>
</evidence>
<dbReference type="OrthoDB" id="1057137at2759"/>
<name>D2VQR9_NAEGR</name>
<dbReference type="OMA" id="NTDVGNH"/>